<sequence length="240" mass="26628">MSFVIQPCLPGDAPGLAATMMGARLTDPHWRCLWDDPSAERIIPGAIKRLPWNLVTNTETKRHQKVIDVETGQVVGYSRWSLPPILAKKGDVWLEAQVAEGSIADRAAYEKQYQENTRNGQPIGIKVGEMMNYRSAPLEEADARITAAGPFLTLDYLTTHPSFWRRGIGSMLVQSGLQIADQQGIKTYVMSEPAALKLYLNLGFQLVDTVSVDYSRYGGTEPVVEYFLVREPSQVESVGV</sequence>
<organism evidence="2 3">
    <name type="scientific">Penicillium freii</name>
    <dbReference type="NCBI Taxonomy" id="48697"/>
    <lineage>
        <taxon>Eukaryota</taxon>
        <taxon>Fungi</taxon>
        <taxon>Dikarya</taxon>
        <taxon>Ascomycota</taxon>
        <taxon>Pezizomycotina</taxon>
        <taxon>Eurotiomycetes</taxon>
        <taxon>Eurotiomycetidae</taxon>
        <taxon>Eurotiales</taxon>
        <taxon>Aspergillaceae</taxon>
        <taxon>Penicillium</taxon>
    </lineage>
</organism>
<evidence type="ECO:0000313" key="2">
    <source>
        <dbReference type="EMBL" id="KUM59858.1"/>
    </source>
</evidence>
<accession>A0A117NMW8</accession>
<dbReference type="SUPFAM" id="SSF55729">
    <property type="entry name" value="Acyl-CoA N-acyltransferases (Nat)"/>
    <property type="match status" value="1"/>
</dbReference>
<dbReference type="InterPro" id="IPR052523">
    <property type="entry name" value="Trichothecene_AcTrans"/>
</dbReference>
<protein>
    <recommendedName>
        <fullName evidence="1">N-acetyltransferase domain-containing protein</fullName>
    </recommendedName>
</protein>
<dbReference type="PROSITE" id="PS51186">
    <property type="entry name" value="GNAT"/>
    <property type="match status" value="1"/>
</dbReference>
<dbReference type="Pfam" id="PF00583">
    <property type="entry name" value="Acetyltransf_1"/>
    <property type="match status" value="1"/>
</dbReference>
<dbReference type="Gene3D" id="3.40.630.30">
    <property type="match status" value="1"/>
</dbReference>
<dbReference type="Proteomes" id="UP000055045">
    <property type="component" value="Unassembled WGS sequence"/>
</dbReference>
<gene>
    <name evidence="2" type="ORF">ACN42_g7275</name>
</gene>
<dbReference type="InterPro" id="IPR016181">
    <property type="entry name" value="Acyl_CoA_acyltransferase"/>
</dbReference>
<dbReference type="EMBL" id="LLXE01000203">
    <property type="protein sequence ID" value="KUM59858.1"/>
    <property type="molecule type" value="Genomic_DNA"/>
</dbReference>
<name>A0A117NMW8_PENFR</name>
<dbReference type="PANTHER" id="PTHR42791:SF2">
    <property type="entry name" value="N-ACETYLTRANSFERASE DOMAIN-CONTAINING PROTEIN"/>
    <property type="match status" value="1"/>
</dbReference>
<comment type="caution">
    <text evidence="2">The sequence shown here is derived from an EMBL/GenBank/DDBJ whole genome shotgun (WGS) entry which is preliminary data.</text>
</comment>
<dbReference type="InterPro" id="IPR000182">
    <property type="entry name" value="GNAT_dom"/>
</dbReference>
<evidence type="ECO:0000259" key="1">
    <source>
        <dbReference type="PROSITE" id="PS51186"/>
    </source>
</evidence>
<dbReference type="CDD" id="cd04301">
    <property type="entry name" value="NAT_SF"/>
    <property type="match status" value="1"/>
</dbReference>
<dbReference type="PANTHER" id="PTHR42791">
    <property type="entry name" value="GNAT FAMILY ACETYLTRANSFERASE"/>
    <property type="match status" value="1"/>
</dbReference>
<reference evidence="2 3" key="1">
    <citation type="submission" date="2015-10" db="EMBL/GenBank/DDBJ databases">
        <title>Genome sequencing of Penicillium freii.</title>
        <authorList>
            <person name="Nguyen H.D."/>
            <person name="Visagie C.M."/>
            <person name="Seifert K.A."/>
        </authorList>
    </citation>
    <scope>NUCLEOTIDE SEQUENCE [LARGE SCALE GENOMIC DNA]</scope>
    <source>
        <strain evidence="2 3">DAOM 242723</strain>
    </source>
</reference>
<feature type="domain" description="N-acetyltransferase" evidence="1">
    <location>
        <begin position="143"/>
        <end position="230"/>
    </location>
</feature>
<dbReference type="GO" id="GO:0016747">
    <property type="term" value="F:acyltransferase activity, transferring groups other than amino-acyl groups"/>
    <property type="evidence" value="ECO:0007669"/>
    <property type="project" value="InterPro"/>
</dbReference>
<dbReference type="AlphaFoldDB" id="A0A117NMW8"/>
<dbReference type="STRING" id="48697.A0A117NMW8"/>
<proteinExistence type="predicted"/>
<evidence type="ECO:0000313" key="3">
    <source>
        <dbReference type="Proteomes" id="UP000055045"/>
    </source>
</evidence>
<keyword evidence="3" id="KW-1185">Reference proteome</keyword>